<feature type="region of interest" description="Disordered" evidence="2">
    <location>
        <begin position="1862"/>
        <end position="1912"/>
    </location>
</feature>
<dbReference type="PANTHER" id="PTHR31635:SF196">
    <property type="entry name" value="REVERSE TRANSCRIPTASE DOMAIN-CONTAINING PROTEIN-RELATED"/>
    <property type="match status" value="1"/>
</dbReference>
<keyword evidence="1" id="KW-0863">Zinc-finger</keyword>
<name>A0ABD3HD62_9MARC</name>
<dbReference type="PROSITE" id="PS50878">
    <property type="entry name" value="RT_POL"/>
    <property type="match status" value="1"/>
</dbReference>
<feature type="compositionally biased region" description="Basic and acidic residues" evidence="2">
    <location>
        <begin position="534"/>
        <end position="554"/>
    </location>
</feature>
<dbReference type="Gene3D" id="4.10.60.10">
    <property type="entry name" value="Zinc finger, CCHC-type"/>
    <property type="match status" value="1"/>
</dbReference>
<protein>
    <recommendedName>
        <fullName evidence="7">Reverse transcriptase domain-containing protein</fullName>
    </recommendedName>
</protein>
<dbReference type="Pfam" id="PF13966">
    <property type="entry name" value="zf-RVT"/>
    <property type="match status" value="1"/>
</dbReference>
<evidence type="ECO:0000259" key="4">
    <source>
        <dbReference type="PROSITE" id="PS50878"/>
    </source>
</evidence>
<evidence type="ECO:0000259" key="3">
    <source>
        <dbReference type="PROSITE" id="PS50158"/>
    </source>
</evidence>
<dbReference type="EMBL" id="JBJQOH010000004">
    <property type="protein sequence ID" value="KAL3687986.1"/>
    <property type="molecule type" value="Genomic_DNA"/>
</dbReference>
<evidence type="ECO:0008006" key="7">
    <source>
        <dbReference type="Google" id="ProtNLM"/>
    </source>
</evidence>
<feature type="compositionally biased region" description="Basic and acidic residues" evidence="2">
    <location>
        <begin position="100"/>
        <end position="110"/>
    </location>
</feature>
<comment type="caution">
    <text evidence="5">The sequence shown here is derived from an EMBL/GenBank/DDBJ whole genome shotgun (WGS) entry which is preliminary data.</text>
</comment>
<dbReference type="InterPro" id="IPR043502">
    <property type="entry name" value="DNA/RNA_pol_sf"/>
</dbReference>
<dbReference type="Pfam" id="PF00098">
    <property type="entry name" value="zf-CCHC"/>
    <property type="match status" value="1"/>
</dbReference>
<feature type="region of interest" description="Disordered" evidence="2">
    <location>
        <begin position="13"/>
        <end position="124"/>
    </location>
</feature>
<evidence type="ECO:0000313" key="6">
    <source>
        <dbReference type="Proteomes" id="UP001633002"/>
    </source>
</evidence>
<sequence length="1912" mass="216302">MGDSVNKRIRRMLEDGKERLRQATKPPAGSKSLPSSRPQIDTIGAPRSAPQPGEGSKQLNPGSGSLRKKLFTEQKSGETNSEGNAPSEKDFPPLKSNPASKEDSKSEAHPEIIPSSPQENRDPISARTNAWTNRAFLSINRTRWKDNPYLEQVEPEWGRNVLDQEASVIAHTPESTPTRDEMERWLEWTAVNRLKLSIVQLRVINRQLFLVVMRNQEQRDKLLNISELSLDGFPVILSPWNIDFNHKKGTVKRSATWVELPGIDPIVEHLGNHMLSVLGQPTFRTVSKGVNRYSNMRGCVMMEEGAERPSKLVFQLPWGGILAQDVKYQDVPNACFNCKRPGHQARQCPLPKQGNNDTPAADNGKQNSAADDTKEESKASGSEAIPENPVPKEAEFIDVTSRRGKRAMNEVRSPNANQSGAKPFNALIDLQETSNEPKRDKETIPLESPSLDCSSISKPQNLVLEKVASVPTSDMHTTEDSQADVTSPRSDQLVSPQIKVPESAVDPWITSGEAIIGDWADVNDEDLDILDARGAKGRYEETQEHTPDRGNESKRRQKSSQAFSPRWNVQGNSVSQASQQGTSENMRDLYSSEQAMDDPDLGDSLPGAVGNPSGPDLGILDITEDRALGPTVFVDVDQIHGNGMGNPRKFRRLSKWLDTIDFSSSILALQETKIGGWQLKNRLLQINPQAQTFAASSNSGRARAIIMLDKSFQVDKVRDSVGPSPRVHGSEERVCNHIVQKRDFCDCYFEASSRSGPRYTRIARSGNRLDRSRLDRVYLTDSGKWLDTVASIHHFGKVIVGDHIPIRATLQLTKASDSQEGNNQSYFKLNSHVLHQSGMKERIREIWKDHPPECQDPRKRWSLAWARVRDFCQEQHKLQSNQETVLRLQKEVEERCRFLPADCSEEELNELTILEDALHEIENQEAALWYERSRSKWLREGEAPTKYFFNLAKAKFSRDRIAGVQLETREVVSRRQDILKAVEDYYTDLYNVEHEGLESRLAGQEILQLLNRGISPAEGERLNEMPSAEEVNSTVKTLKRGKAPGLDGLTNDMIIDCWDFIREECVEMVRSFWTRKSLLHKDSRGCIKLLAKNDERHLIKNWRPITLMSCTYKLISKLIANRLKPLLPNLIDTEQSGFVPGRKIDNNILTLRLAEEWGKMSGETNLFVKLDFTKAFDRISFTFLWHTLRKMGFLEDFICRIRGLMTGGSSQVHVNQAFTASFKIKRGVRQGCPLAPLLFALSTQPLMRVLRKEEEDGSLQGLQIPGMRSIIHELFADDTSLFIEATARDFQRARSCIEKFERASGASLNVQKSMVMALGNPRQLGWLRDSGCLIAGPRRRFKYLGVWSGRGVTQQEVTEVIVNSIEKKVKLWLNRFLSFPSKLLLSKHVLSAIPSHHLLTVGLDAKGLARVNRALRNFLWGFAEGGKPKQPLIAWTKLHLPKDRRGLGWTDLHSRMKSSLARKAMRFLNPAEEQVGWMRLATAIVAKHLAHTNKADWSIQEVLLLSNSIQIRKAPTLSRILSSWFAVRKYLSIQAEALQLPATFTYAKVEALLSRSPSFPSRYATQARKWARRLRWRSISDMQTEEGNWKSVEQELLKLSWFPEEEDIEIMSEAWKLIWASSTTNLPIEDMRAWKWTQSNELPDYRAVGRRDITDWIIRDNTAGVLQSDIGEARTSSFWNKLWSSDAAFKCKIEIWRATHHGFFSNSRAIKMGFGDGLCKRCIAQLDSPAHMFWTCPRLQNRTRILTNFVSSQTVPGLPTPGSIEDLVEQSLVSPSIVTAIIFTAAEWIKTVWKERNALQYSNKRSYVPILVIIEAALRSLTQYKRSVGNEARRKLLQDSRRLLQRWIDSLQHITCSSENTSFLSSSESTRTTTTPSHGRFSPQSVPTAYARTPQTRGSDTSSRPAPVVPVT</sequence>
<dbReference type="SUPFAM" id="SSF57756">
    <property type="entry name" value="Retrovirus zinc finger-like domains"/>
    <property type="match status" value="1"/>
</dbReference>
<evidence type="ECO:0000313" key="5">
    <source>
        <dbReference type="EMBL" id="KAL3687986.1"/>
    </source>
</evidence>
<dbReference type="SUPFAM" id="SSF56219">
    <property type="entry name" value="DNase I-like"/>
    <property type="match status" value="1"/>
</dbReference>
<dbReference type="InterPro" id="IPR026960">
    <property type="entry name" value="RVT-Znf"/>
</dbReference>
<feature type="compositionally biased region" description="Polar residues" evidence="2">
    <location>
        <begin position="1882"/>
        <end position="1904"/>
    </location>
</feature>
<feature type="region of interest" description="Disordered" evidence="2">
    <location>
        <begin position="342"/>
        <end position="453"/>
    </location>
</feature>
<feature type="compositionally biased region" description="Low complexity" evidence="2">
    <location>
        <begin position="1862"/>
        <end position="1877"/>
    </location>
</feature>
<feature type="compositionally biased region" description="Polar residues" evidence="2">
    <location>
        <begin position="353"/>
        <end position="370"/>
    </location>
</feature>
<dbReference type="InterPro" id="IPR036875">
    <property type="entry name" value="Znf_CCHC_sf"/>
</dbReference>
<dbReference type="Proteomes" id="UP001633002">
    <property type="component" value="Unassembled WGS sequence"/>
</dbReference>
<dbReference type="Pfam" id="PF00078">
    <property type="entry name" value="RVT_1"/>
    <property type="match status" value="1"/>
</dbReference>
<dbReference type="PANTHER" id="PTHR31635">
    <property type="entry name" value="REVERSE TRANSCRIPTASE DOMAIN-CONTAINING PROTEIN-RELATED"/>
    <property type="match status" value="1"/>
</dbReference>
<reference evidence="5 6" key="1">
    <citation type="submission" date="2024-09" db="EMBL/GenBank/DDBJ databases">
        <title>Chromosome-scale assembly of Riccia sorocarpa.</title>
        <authorList>
            <person name="Paukszto L."/>
        </authorList>
    </citation>
    <scope>NUCLEOTIDE SEQUENCE [LARGE SCALE GENOMIC DNA]</scope>
    <source>
        <strain evidence="5">LP-2024</strain>
        <tissue evidence="5">Aerial parts of the thallus</tissue>
    </source>
</reference>
<feature type="compositionally biased region" description="Polar residues" evidence="2">
    <location>
        <begin position="559"/>
        <end position="584"/>
    </location>
</feature>
<feature type="compositionally biased region" description="Polar residues" evidence="2">
    <location>
        <begin position="483"/>
        <end position="495"/>
    </location>
</feature>
<feature type="domain" description="Reverse transcriptase" evidence="4">
    <location>
        <begin position="1071"/>
        <end position="1348"/>
    </location>
</feature>
<dbReference type="InterPro" id="IPR036691">
    <property type="entry name" value="Endo/exonu/phosph_ase_sf"/>
</dbReference>
<gene>
    <name evidence="5" type="ORF">R1sor_014295</name>
</gene>
<feature type="region of interest" description="Disordered" evidence="2">
    <location>
        <begin position="470"/>
        <end position="495"/>
    </location>
</feature>
<evidence type="ECO:0000256" key="2">
    <source>
        <dbReference type="SAM" id="MobiDB-lite"/>
    </source>
</evidence>
<feature type="domain" description="CCHC-type" evidence="3">
    <location>
        <begin position="335"/>
        <end position="349"/>
    </location>
</feature>
<dbReference type="SMART" id="SM00343">
    <property type="entry name" value="ZnF_C2HC"/>
    <property type="match status" value="1"/>
</dbReference>
<dbReference type="PROSITE" id="PS50158">
    <property type="entry name" value="ZF_CCHC"/>
    <property type="match status" value="1"/>
</dbReference>
<feature type="compositionally biased region" description="Basic and acidic residues" evidence="2">
    <location>
        <begin position="435"/>
        <end position="444"/>
    </location>
</feature>
<dbReference type="CDD" id="cd01650">
    <property type="entry name" value="RT_nLTR_like"/>
    <property type="match status" value="1"/>
</dbReference>
<keyword evidence="1" id="KW-0862">Zinc</keyword>
<keyword evidence="1" id="KW-0479">Metal-binding</keyword>
<dbReference type="SUPFAM" id="SSF56672">
    <property type="entry name" value="DNA/RNA polymerases"/>
    <property type="match status" value="1"/>
</dbReference>
<dbReference type="GO" id="GO:0008270">
    <property type="term" value="F:zinc ion binding"/>
    <property type="evidence" value="ECO:0007669"/>
    <property type="project" value="UniProtKB-KW"/>
</dbReference>
<feature type="region of interest" description="Disordered" evidence="2">
    <location>
        <begin position="534"/>
        <end position="615"/>
    </location>
</feature>
<keyword evidence="6" id="KW-1185">Reference proteome</keyword>
<proteinExistence type="predicted"/>
<dbReference type="InterPro" id="IPR001878">
    <property type="entry name" value="Znf_CCHC"/>
</dbReference>
<dbReference type="InterPro" id="IPR000477">
    <property type="entry name" value="RT_dom"/>
</dbReference>
<accession>A0ABD3HD62</accession>
<organism evidence="5 6">
    <name type="scientific">Riccia sorocarpa</name>
    <dbReference type="NCBI Taxonomy" id="122646"/>
    <lineage>
        <taxon>Eukaryota</taxon>
        <taxon>Viridiplantae</taxon>
        <taxon>Streptophyta</taxon>
        <taxon>Embryophyta</taxon>
        <taxon>Marchantiophyta</taxon>
        <taxon>Marchantiopsida</taxon>
        <taxon>Marchantiidae</taxon>
        <taxon>Marchantiales</taxon>
        <taxon>Ricciaceae</taxon>
        <taxon>Riccia</taxon>
    </lineage>
</organism>
<evidence type="ECO:0000256" key="1">
    <source>
        <dbReference type="PROSITE-ProRule" id="PRU00047"/>
    </source>
</evidence>